<dbReference type="Pfam" id="PF13202">
    <property type="entry name" value="EF-hand_5"/>
    <property type="match status" value="2"/>
</dbReference>
<sequence length="104" mass="11536">MNSPAHSLTATLLALALAAPLAATAQSRIPSLDRDDRLGEVGRAARQKAVERFDGADANKDGKLSREEVSGRPYLSENFDQLDKNRDGSIDWEEFIGHDRWKKE</sequence>
<dbReference type="PROSITE" id="PS50222">
    <property type="entry name" value="EF_HAND_2"/>
    <property type="match status" value="1"/>
</dbReference>
<reference evidence="3 4" key="1">
    <citation type="submission" date="2019-12" db="EMBL/GenBank/DDBJ databases">
        <title>Comparative genomics gives insights into the taxonomy of the Azoarcus-Aromatoleum group and reveals separate origins of nif in the plant-associated Azoarcus and non-plant-associated Aromatoleum sub-groups.</title>
        <authorList>
            <person name="Lafos M."/>
            <person name="Maluk M."/>
            <person name="Batista M."/>
            <person name="Junghare M."/>
            <person name="Carmona M."/>
            <person name="Faoro H."/>
            <person name="Cruz L.M."/>
            <person name="Battistoni F."/>
            <person name="De Souza E."/>
            <person name="Pedrosa F."/>
            <person name="Chen W.-M."/>
            <person name="Poole P.S."/>
            <person name="Dixon R.A."/>
            <person name="James E.K."/>
        </authorList>
    </citation>
    <scope>NUCLEOTIDE SEQUENCE [LARGE SCALE GENOMIC DNA]</scope>
    <source>
        <strain evidence="3 4">Td21</strain>
    </source>
</reference>
<dbReference type="Gene3D" id="1.10.238.10">
    <property type="entry name" value="EF-hand"/>
    <property type="match status" value="1"/>
</dbReference>
<feature type="signal peptide" evidence="1">
    <location>
        <begin position="1"/>
        <end position="25"/>
    </location>
</feature>
<evidence type="ECO:0000313" key="4">
    <source>
        <dbReference type="Proteomes" id="UP000623795"/>
    </source>
</evidence>
<dbReference type="EMBL" id="WTVN01000023">
    <property type="protein sequence ID" value="NMG44999.1"/>
    <property type="molecule type" value="Genomic_DNA"/>
</dbReference>
<dbReference type="SUPFAM" id="SSF47473">
    <property type="entry name" value="EF-hand"/>
    <property type="match status" value="1"/>
</dbReference>
<keyword evidence="1" id="KW-0732">Signal</keyword>
<dbReference type="PROSITE" id="PS00018">
    <property type="entry name" value="EF_HAND_1"/>
    <property type="match status" value="1"/>
</dbReference>
<evidence type="ECO:0000313" key="3">
    <source>
        <dbReference type="EMBL" id="NMG44999.1"/>
    </source>
</evidence>
<proteinExistence type="predicted"/>
<dbReference type="InterPro" id="IPR011992">
    <property type="entry name" value="EF-hand-dom_pair"/>
</dbReference>
<dbReference type="InterPro" id="IPR018247">
    <property type="entry name" value="EF_Hand_1_Ca_BS"/>
</dbReference>
<dbReference type="RefSeq" id="WP_169256847.1">
    <property type="nucleotide sequence ID" value="NZ_WTVN01000023.1"/>
</dbReference>
<name>A0ABX1PZZ0_9RHOO</name>
<accession>A0ABX1PZZ0</accession>
<organism evidence="3 4">
    <name type="scientific">Aromatoleum toluvorans</name>
    <dbReference type="NCBI Taxonomy" id="92002"/>
    <lineage>
        <taxon>Bacteria</taxon>
        <taxon>Pseudomonadati</taxon>
        <taxon>Pseudomonadota</taxon>
        <taxon>Betaproteobacteria</taxon>
        <taxon>Rhodocyclales</taxon>
        <taxon>Rhodocyclaceae</taxon>
        <taxon>Aromatoleum</taxon>
    </lineage>
</organism>
<comment type="caution">
    <text evidence="3">The sequence shown here is derived from an EMBL/GenBank/DDBJ whole genome shotgun (WGS) entry which is preliminary data.</text>
</comment>
<dbReference type="Proteomes" id="UP000623795">
    <property type="component" value="Unassembled WGS sequence"/>
</dbReference>
<dbReference type="InterPro" id="IPR002048">
    <property type="entry name" value="EF_hand_dom"/>
</dbReference>
<protein>
    <recommendedName>
        <fullName evidence="2">EF-hand domain-containing protein</fullName>
    </recommendedName>
</protein>
<gene>
    <name evidence="3" type="ORF">GPA22_14825</name>
</gene>
<keyword evidence="4" id="KW-1185">Reference proteome</keyword>
<evidence type="ECO:0000259" key="2">
    <source>
        <dbReference type="PROSITE" id="PS50222"/>
    </source>
</evidence>
<feature type="domain" description="EF-hand" evidence="2">
    <location>
        <begin position="70"/>
        <end position="104"/>
    </location>
</feature>
<evidence type="ECO:0000256" key="1">
    <source>
        <dbReference type="SAM" id="SignalP"/>
    </source>
</evidence>
<feature type="chain" id="PRO_5047386570" description="EF-hand domain-containing protein" evidence="1">
    <location>
        <begin position="26"/>
        <end position="104"/>
    </location>
</feature>